<dbReference type="Proteomes" id="UP001151760">
    <property type="component" value="Unassembled WGS sequence"/>
</dbReference>
<keyword evidence="3" id="KW-1185">Reference proteome</keyword>
<name>A0ABQ5I2Y7_9ASTR</name>
<evidence type="ECO:0000256" key="1">
    <source>
        <dbReference type="SAM" id="MobiDB-lite"/>
    </source>
</evidence>
<gene>
    <name evidence="2" type="ORF">Tco_1089941</name>
</gene>
<sequence>MISMMLRLVFPPWRGVTIEGSSKRAGDEKEQEVTKKKKIDDDQEATEMKELMEIVLDEEEVTIDAIHLATKPPSIGRIVGIKSLLKVTAVKLMLLVSKLLLLVFRVNAAGTKLQLLKDKDCLKIKITYCGDMTWKKFKGNLKLKGIFCFIHRSDLKMYKDVQVLKLKTKLTEDQATMDHLGISVCFVIIK</sequence>
<proteinExistence type="predicted"/>
<feature type="region of interest" description="Disordered" evidence="1">
    <location>
        <begin position="21"/>
        <end position="40"/>
    </location>
</feature>
<evidence type="ECO:0000313" key="3">
    <source>
        <dbReference type="Proteomes" id="UP001151760"/>
    </source>
</evidence>
<dbReference type="EMBL" id="BQNB010020295">
    <property type="protein sequence ID" value="GJT94423.1"/>
    <property type="molecule type" value="Genomic_DNA"/>
</dbReference>
<evidence type="ECO:0000313" key="2">
    <source>
        <dbReference type="EMBL" id="GJT94423.1"/>
    </source>
</evidence>
<reference evidence="2" key="2">
    <citation type="submission" date="2022-01" db="EMBL/GenBank/DDBJ databases">
        <authorList>
            <person name="Yamashiro T."/>
            <person name="Shiraishi A."/>
            <person name="Satake H."/>
            <person name="Nakayama K."/>
        </authorList>
    </citation>
    <scope>NUCLEOTIDE SEQUENCE</scope>
</reference>
<organism evidence="2 3">
    <name type="scientific">Tanacetum coccineum</name>
    <dbReference type="NCBI Taxonomy" id="301880"/>
    <lineage>
        <taxon>Eukaryota</taxon>
        <taxon>Viridiplantae</taxon>
        <taxon>Streptophyta</taxon>
        <taxon>Embryophyta</taxon>
        <taxon>Tracheophyta</taxon>
        <taxon>Spermatophyta</taxon>
        <taxon>Magnoliopsida</taxon>
        <taxon>eudicotyledons</taxon>
        <taxon>Gunneridae</taxon>
        <taxon>Pentapetalae</taxon>
        <taxon>asterids</taxon>
        <taxon>campanulids</taxon>
        <taxon>Asterales</taxon>
        <taxon>Asteraceae</taxon>
        <taxon>Asteroideae</taxon>
        <taxon>Anthemideae</taxon>
        <taxon>Anthemidinae</taxon>
        <taxon>Tanacetum</taxon>
    </lineage>
</organism>
<protein>
    <submittedName>
        <fullName evidence="2">Uncharacterized protein</fullName>
    </submittedName>
</protein>
<reference evidence="2" key="1">
    <citation type="journal article" date="2022" name="Int. J. Mol. Sci.">
        <title>Draft Genome of Tanacetum Coccineum: Genomic Comparison of Closely Related Tanacetum-Family Plants.</title>
        <authorList>
            <person name="Yamashiro T."/>
            <person name="Shiraishi A."/>
            <person name="Nakayama K."/>
            <person name="Satake H."/>
        </authorList>
    </citation>
    <scope>NUCLEOTIDE SEQUENCE</scope>
</reference>
<accession>A0ABQ5I2Y7</accession>
<comment type="caution">
    <text evidence="2">The sequence shown here is derived from an EMBL/GenBank/DDBJ whole genome shotgun (WGS) entry which is preliminary data.</text>
</comment>